<dbReference type="EMBL" id="CM026429">
    <property type="protein sequence ID" value="KAG0565351.1"/>
    <property type="molecule type" value="Genomic_DNA"/>
</dbReference>
<keyword evidence="3" id="KW-1185">Reference proteome</keyword>
<sequence>MNRFHSNMKLRHENMRTSHAAAATRRNPATLLSPHALYSSRFYTRPRDQPTPRESRDAPPRKSPQAHRNRSTASLLQVVRATHDQQQQQQQHRLSSRGCLCHPLQVQLPPLFLSRSYQQKPVAATVCCA</sequence>
<organism evidence="2 3">
    <name type="scientific">Ceratodon purpureus</name>
    <name type="common">Fire moss</name>
    <name type="synonym">Dicranum purpureum</name>
    <dbReference type="NCBI Taxonomy" id="3225"/>
    <lineage>
        <taxon>Eukaryota</taxon>
        <taxon>Viridiplantae</taxon>
        <taxon>Streptophyta</taxon>
        <taxon>Embryophyta</taxon>
        <taxon>Bryophyta</taxon>
        <taxon>Bryophytina</taxon>
        <taxon>Bryopsida</taxon>
        <taxon>Dicranidae</taxon>
        <taxon>Pseudoditrichales</taxon>
        <taxon>Ditrichaceae</taxon>
        <taxon>Ceratodon</taxon>
    </lineage>
</organism>
<accession>A0A8T0GZT2</accession>
<dbReference type="AlphaFoldDB" id="A0A8T0GZT2"/>
<comment type="caution">
    <text evidence="2">The sequence shown here is derived from an EMBL/GenBank/DDBJ whole genome shotgun (WGS) entry which is preliminary data.</text>
</comment>
<dbReference type="Proteomes" id="UP000822688">
    <property type="component" value="Chromosome 8"/>
</dbReference>
<gene>
    <name evidence="2" type="ORF">KC19_8G184600</name>
</gene>
<evidence type="ECO:0000313" key="3">
    <source>
        <dbReference type="Proteomes" id="UP000822688"/>
    </source>
</evidence>
<reference evidence="2" key="1">
    <citation type="submission" date="2020-06" db="EMBL/GenBank/DDBJ databases">
        <title>WGS assembly of Ceratodon purpureus strain R40.</title>
        <authorList>
            <person name="Carey S.B."/>
            <person name="Jenkins J."/>
            <person name="Shu S."/>
            <person name="Lovell J.T."/>
            <person name="Sreedasyam A."/>
            <person name="Maumus F."/>
            <person name="Tiley G.P."/>
            <person name="Fernandez-Pozo N."/>
            <person name="Barry K."/>
            <person name="Chen C."/>
            <person name="Wang M."/>
            <person name="Lipzen A."/>
            <person name="Daum C."/>
            <person name="Saski C.A."/>
            <person name="Payton A.C."/>
            <person name="Mcbreen J.C."/>
            <person name="Conrad R.E."/>
            <person name="Kollar L.M."/>
            <person name="Olsson S."/>
            <person name="Huttunen S."/>
            <person name="Landis J.B."/>
            <person name="Wickett N.J."/>
            <person name="Johnson M.G."/>
            <person name="Rensing S.A."/>
            <person name="Grimwood J."/>
            <person name="Schmutz J."/>
            <person name="Mcdaniel S.F."/>
        </authorList>
    </citation>
    <scope>NUCLEOTIDE SEQUENCE</scope>
    <source>
        <strain evidence="2">R40</strain>
    </source>
</reference>
<protein>
    <submittedName>
        <fullName evidence="2">Uncharacterized protein</fullName>
    </submittedName>
</protein>
<evidence type="ECO:0000256" key="1">
    <source>
        <dbReference type="SAM" id="MobiDB-lite"/>
    </source>
</evidence>
<feature type="compositionally biased region" description="Basic and acidic residues" evidence="1">
    <location>
        <begin position="45"/>
        <end position="60"/>
    </location>
</feature>
<evidence type="ECO:0000313" key="2">
    <source>
        <dbReference type="EMBL" id="KAG0565351.1"/>
    </source>
</evidence>
<proteinExistence type="predicted"/>
<feature type="region of interest" description="Disordered" evidence="1">
    <location>
        <begin position="1"/>
        <end position="71"/>
    </location>
</feature>
<name>A0A8T0GZT2_CERPU</name>